<gene>
    <name evidence="3" type="ORF">DSOUD_1659</name>
</gene>
<dbReference type="NCBIfam" id="NF033510">
    <property type="entry name" value="Ca_tandemer"/>
    <property type="match status" value="2"/>
</dbReference>
<dbReference type="Pfam" id="PF17936">
    <property type="entry name" value="Big_6"/>
    <property type="match status" value="1"/>
</dbReference>
<evidence type="ECO:0000313" key="3">
    <source>
        <dbReference type="EMBL" id="ALC16437.1"/>
    </source>
</evidence>
<feature type="signal peptide" evidence="1">
    <location>
        <begin position="1"/>
        <end position="24"/>
    </location>
</feature>
<dbReference type="OrthoDB" id="262245at2"/>
<keyword evidence="1" id="KW-0732">Signal</keyword>
<dbReference type="InterPro" id="IPR013783">
    <property type="entry name" value="Ig-like_fold"/>
</dbReference>
<feature type="chain" id="PRO_5005792409" description="Bacterial Ig domain-containing protein" evidence="1">
    <location>
        <begin position="25"/>
        <end position="288"/>
    </location>
</feature>
<dbReference type="STRING" id="1603606.DSOUD_1659"/>
<name>A0A0M4DHC0_9BACT</name>
<dbReference type="RefSeq" id="WP_053550537.1">
    <property type="nucleotide sequence ID" value="NZ_CP010802.1"/>
</dbReference>
<organism evidence="3 4">
    <name type="scientific">Desulfuromonas soudanensis</name>
    <dbReference type="NCBI Taxonomy" id="1603606"/>
    <lineage>
        <taxon>Bacteria</taxon>
        <taxon>Pseudomonadati</taxon>
        <taxon>Thermodesulfobacteriota</taxon>
        <taxon>Desulfuromonadia</taxon>
        <taxon>Desulfuromonadales</taxon>
        <taxon>Desulfuromonadaceae</taxon>
        <taxon>Desulfuromonas</taxon>
    </lineage>
</organism>
<evidence type="ECO:0000313" key="4">
    <source>
        <dbReference type="Proteomes" id="UP000057158"/>
    </source>
</evidence>
<dbReference type="AlphaFoldDB" id="A0A0M4DHC0"/>
<accession>A0A0M4DHC0</accession>
<dbReference type="Proteomes" id="UP000057158">
    <property type="component" value="Chromosome"/>
</dbReference>
<keyword evidence="4" id="KW-1185">Reference proteome</keyword>
<dbReference type="Gene3D" id="2.60.40.10">
    <property type="entry name" value="Immunoglobulins"/>
    <property type="match status" value="2"/>
</dbReference>
<feature type="domain" description="Bacterial Ig" evidence="2">
    <location>
        <begin position="43"/>
        <end position="103"/>
    </location>
</feature>
<dbReference type="PROSITE" id="PS51257">
    <property type="entry name" value="PROKAR_LIPOPROTEIN"/>
    <property type="match status" value="1"/>
</dbReference>
<dbReference type="EMBL" id="CP010802">
    <property type="protein sequence ID" value="ALC16437.1"/>
    <property type="molecule type" value="Genomic_DNA"/>
</dbReference>
<reference evidence="3 4" key="1">
    <citation type="submission" date="2015-07" db="EMBL/GenBank/DDBJ databases">
        <title>Isolation and Genomic Characterization of a Novel Halophilic Metal-Reducing Deltaproteobacterium from the Deep Subsurface.</title>
        <authorList>
            <person name="Badalamenti J.P."/>
            <person name="Summers Z.M."/>
            <person name="Gralnick J.A."/>
            <person name="Bond D.R."/>
        </authorList>
    </citation>
    <scope>NUCLEOTIDE SEQUENCE [LARGE SCALE GENOMIC DNA]</scope>
    <source>
        <strain evidence="3 4">WTL</strain>
    </source>
</reference>
<dbReference type="InterPro" id="IPR041498">
    <property type="entry name" value="Big_6"/>
</dbReference>
<dbReference type="KEGG" id="des:DSOUD_1659"/>
<protein>
    <recommendedName>
        <fullName evidence="2">Bacterial Ig domain-containing protein</fullName>
    </recommendedName>
</protein>
<dbReference type="PATRIC" id="fig|1603606.3.peg.1807"/>
<evidence type="ECO:0000259" key="2">
    <source>
        <dbReference type="Pfam" id="PF17936"/>
    </source>
</evidence>
<proteinExistence type="predicted"/>
<sequence length="288" mass="29063">MKNMKIGRLLFLLLFALLAGCASDPDEVSPTLTIDGMPAINNTSTRNLSGTVEPGATVEVSVNTTATVAALSNVDGLWSVTIANLAPGGNTVTVTATDATGNSNTLLLVLTYEVVTLEAYVTPTPASSQTIGGFLAPGAADPAVTIDLAATAGAVTVTGDFWSCDISGLTGGHTVTVTHSDDVNPAQSATAVITFAATAPSVTIDPFVNPTTDPLQSFSGTTEAGVTVQVSINGAAGMAAEVTDTTWTFTPTPAVALHEGKNGVSVTGTLVDKPTTVLRTFVVLEPAP</sequence>
<evidence type="ECO:0000256" key="1">
    <source>
        <dbReference type="SAM" id="SignalP"/>
    </source>
</evidence>